<dbReference type="EMBL" id="JAWLKA010000019">
    <property type="protein sequence ID" value="MDV6284567.1"/>
    <property type="molecule type" value="Genomic_DNA"/>
</dbReference>
<accession>A0ABU4CMQ7</accession>
<dbReference type="RefSeq" id="WP_005263108.1">
    <property type="nucleotide sequence ID" value="NZ_JAWLKA010000019.1"/>
</dbReference>
<protein>
    <submittedName>
        <fullName evidence="1">Uncharacterized protein</fullName>
    </submittedName>
</protein>
<name>A0ABU4CMQ7_RHOJO</name>
<gene>
    <name evidence="1" type="ORF">R3Q59_29170</name>
</gene>
<reference evidence="1 2" key="1">
    <citation type="submission" date="2023-10" db="EMBL/GenBank/DDBJ databases">
        <title>Development of a sustainable strategy for remediation of hydrocarbon-contaminated territories based on the waste exchange concept.</title>
        <authorList>
            <person name="Krivoruchko A."/>
        </authorList>
    </citation>
    <scope>NUCLEOTIDE SEQUENCE [LARGE SCALE GENOMIC DNA]</scope>
    <source>
        <strain evidence="1 2">IEGM 60</strain>
    </source>
</reference>
<dbReference type="Proteomes" id="UP001185737">
    <property type="component" value="Unassembled WGS sequence"/>
</dbReference>
<evidence type="ECO:0000313" key="2">
    <source>
        <dbReference type="Proteomes" id="UP001185737"/>
    </source>
</evidence>
<evidence type="ECO:0000313" key="1">
    <source>
        <dbReference type="EMBL" id="MDV6284567.1"/>
    </source>
</evidence>
<sequence>MAALTDEQLDEIRRHLDEGMTPDAIADYLGRVADLDLMDIVTIRSAAVALSRGETP</sequence>
<proteinExistence type="predicted"/>
<comment type="caution">
    <text evidence="1">The sequence shown here is derived from an EMBL/GenBank/DDBJ whole genome shotgun (WGS) entry which is preliminary data.</text>
</comment>
<organism evidence="1 2">
    <name type="scientific">Rhodococcus jostii</name>
    <dbReference type="NCBI Taxonomy" id="132919"/>
    <lineage>
        <taxon>Bacteria</taxon>
        <taxon>Bacillati</taxon>
        <taxon>Actinomycetota</taxon>
        <taxon>Actinomycetes</taxon>
        <taxon>Mycobacteriales</taxon>
        <taxon>Nocardiaceae</taxon>
        <taxon>Rhodococcus</taxon>
    </lineage>
</organism>
<keyword evidence="2" id="KW-1185">Reference proteome</keyword>